<name>A0A816XRR0_BRANA</name>
<gene>
    <name evidence="1" type="ORF">DARMORV10_A01P22930.1</name>
</gene>
<organism evidence="1">
    <name type="scientific">Brassica napus</name>
    <name type="common">Rape</name>
    <dbReference type="NCBI Taxonomy" id="3708"/>
    <lineage>
        <taxon>Eukaryota</taxon>
        <taxon>Viridiplantae</taxon>
        <taxon>Streptophyta</taxon>
        <taxon>Embryophyta</taxon>
        <taxon>Tracheophyta</taxon>
        <taxon>Spermatophyta</taxon>
        <taxon>Magnoliopsida</taxon>
        <taxon>eudicotyledons</taxon>
        <taxon>Gunneridae</taxon>
        <taxon>Pentapetalae</taxon>
        <taxon>rosids</taxon>
        <taxon>malvids</taxon>
        <taxon>Brassicales</taxon>
        <taxon>Brassicaceae</taxon>
        <taxon>Brassiceae</taxon>
        <taxon>Brassica</taxon>
    </lineage>
</organism>
<dbReference type="AlphaFoldDB" id="A0A816XRR0"/>
<sequence length="101" mass="11377">MGTFGVSTVSDASLVKTIVVTSGGSLDLDVRETSRSSLWRHTSREVWWSRLVSTPRLRIQQLRVHLLQSVQEEIFSPLTEKSYALTKKVSSDVAVRIKFSL</sequence>
<dbReference type="Proteomes" id="UP001295469">
    <property type="component" value="Chromosome A01"/>
</dbReference>
<evidence type="ECO:0000313" key="1">
    <source>
        <dbReference type="EMBL" id="CAF2151185.1"/>
    </source>
</evidence>
<reference evidence="1" key="1">
    <citation type="submission" date="2021-01" db="EMBL/GenBank/DDBJ databases">
        <authorList>
            <consortium name="Genoscope - CEA"/>
            <person name="William W."/>
        </authorList>
    </citation>
    <scope>NUCLEOTIDE SEQUENCE</scope>
</reference>
<dbReference type="EMBL" id="HG994355">
    <property type="protein sequence ID" value="CAF2151185.1"/>
    <property type="molecule type" value="Genomic_DNA"/>
</dbReference>
<accession>A0A816XRR0</accession>
<proteinExistence type="predicted"/>
<protein>
    <submittedName>
        <fullName evidence="1">(rape) hypothetical protein</fullName>
    </submittedName>
</protein>